<name>A0ABS9IYR0_9FLAO</name>
<dbReference type="PROSITE" id="PS51257">
    <property type="entry name" value="PROKAR_LIPOPROTEIN"/>
    <property type="match status" value="1"/>
</dbReference>
<protein>
    <recommendedName>
        <fullName evidence="3">Lipoprotein</fullName>
    </recommendedName>
</protein>
<keyword evidence="2" id="KW-1185">Reference proteome</keyword>
<dbReference type="RefSeq" id="WP_236957286.1">
    <property type="nucleotide sequence ID" value="NZ_JAETXX010000001.1"/>
</dbReference>
<accession>A0ABS9IYR0</accession>
<evidence type="ECO:0008006" key="3">
    <source>
        <dbReference type="Google" id="ProtNLM"/>
    </source>
</evidence>
<proteinExistence type="predicted"/>
<sequence length="177" mass="20583">MKKSIYILSFSLSLFIFSCGNDENKEEVVVSDENAQVSYSQLPAITSISKEKLAEINKWKKFKELSSLMEKFQRQNTGDLTYYAEEFIRLDKDIEKDTLFPAKFEIPDVKSRLIVFNTFSNQLKVRLEENAPIDSINITRKRVMMSYNALRDQLSESLKSKIYEDFINNTPPSKVKP</sequence>
<evidence type="ECO:0000313" key="1">
    <source>
        <dbReference type="EMBL" id="MCF8713312.1"/>
    </source>
</evidence>
<comment type="caution">
    <text evidence="1">The sequence shown here is derived from an EMBL/GenBank/DDBJ whole genome shotgun (WGS) entry which is preliminary data.</text>
</comment>
<evidence type="ECO:0000313" key="2">
    <source>
        <dbReference type="Proteomes" id="UP000829517"/>
    </source>
</evidence>
<reference evidence="1 2" key="1">
    <citation type="submission" date="2021-01" db="EMBL/GenBank/DDBJ databases">
        <title>Genome sequencing of Joostella atrarenae M1-2 (= KCTC 23194).</title>
        <authorList>
            <person name="Zakaria M.R."/>
            <person name="Lam M.Q."/>
            <person name="Chong C.S."/>
        </authorList>
    </citation>
    <scope>NUCLEOTIDE SEQUENCE [LARGE SCALE GENOMIC DNA]</scope>
    <source>
        <strain evidence="1 2">M1-2</strain>
    </source>
</reference>
<dbReference type="EMBL" id="JAETXX010000001">
    <property type="protein sequence ID" value="MCF8713312.1"/>
    <property type="molecule type" value="Genomic_DNA"/>
</dbReference>
<dbReference type="Proteomes" id="UP000829517">
    <property type="component" value="Unassembled WGS sequence"/>
</dbReference>
<gene>
    <name evidence="1" type="ORF">JM658_00585</name>
</gene>
<organism evidence="1 2">
    <name type="scientific">Joostella atrarenae</name>
    <dbReference type="NCBI Taxonomy" id="679257"/>
    <lineage>
        <taxon>Bacteria</taxon>
        <taxon>Pseudomonadati</taxon>
        <taxon>Bacteroidota</taxon>
        <taxon>Flavobacteriia</taxon>
        <taxon>Flavobacteriales</taxon>
        <taxon>Flavobacteriaceae</taxon>
        <taxon>Joostella</taxon>
    </lineage>
</organism>